<dbReference type="Pfam" id="PF02845">
    <property type="entry name" value="CUE"/>
    <property type="match status" value="1"/>
</dbReference>
<feature type="compositionally biased region" description="Polar residues" evidence="1">
    <location>
        <begin position="1"/>
        <end position="18"/>
    </location>
</feature>
<dbReference type="GO" id="GO:0031624">
    <property type="term" value="F:ubiquitin conjugating enzyme binding"/>
    <property type="evidence" value="ECO:0007669"/>
    <property type="project" value="TreeGrafter"/>
</dbReference>
<dbReference type="Proteomes" id="UP000243723">
    <property type="component" value="Unassembled WGS sequence"/>
</dbReference>
<dbReference type="SUPFAM" id="SSF46934">
    <property type="entry name" value="UBA-like"/>
    <property type="match status" value="1"/>
</dbReference>
<keyword evidence="4" id="KW-1185">Reference proteome</keyword>
<reference evidence="3 4" key="1">
    <citation type="submission" date="2017-05" db="EMBL/GenBank/DDBJ databases">
        <title>Draft genome sequence of Elsinoe australis.</title>
        <authorList>
            <person name="Cheng Q."/>
        </authorList>
    </citation>
    <scope>NUCLEOTIDE SEQUENCE [LARGE SCALE GENOMIC DNA]</scope>
    <source>
        <strain evidence="3 4">NL1</strain>
    </source>
</reference>
<proteinExistence type="predicted"/>
<dbReference type="PANTHER" id="PTHR16461:SF5">
    <property type="entry name" value="TOLL-INTERACTING PROTEIN"/>
    <property type="match status" value="1"/>
</dbReference>
<sequence>MPEQQAQEKTPESPTTARQLDFDDDEPQESGTTKPHQATVEDEDAAPAKPARPTSPQLQAEQTLIEAFPSIDAKVVKAVLTASGGQVEPAFNALLGMSDPNFKEEAPPPQPPRPVRSQLEQDEMYARQLAQHYDSRERARGDGYSQQRGEQRGQLPRQSTQDRLYAEDRERSFFDDDLPEIQRTLQKGFMETQTKVNSWFNNFKKRLEGDEDDPYDGPTRLDPRPQQQGQPHSDYYGAHQGGSRTRRSGDYDADPRELGDDFTQLEMRDDEAPPPKPSRPHANPDLFKSTPAPPQSGPVDEVDAAERRATSPNNGSNAKKWQPLTSVAAQPEPEENDPFSVGDSDDEKELKTKDTREADTQRLKDAARKSVSEGGDSAPKLQKSEQEGTKDKTAEELLTGKK</sequence>
<evidence type="ECO:0000259" key="2">
    <source>
        <dbReference type="PROSITE" id="PS51140"/>
    </source>
</evidence>
<dbReference type="GO" id="GO:0043130">
    <property type="term" value="F:ubiquitin binding"/>
    <property type="evidence" value="ECO:0007669"/>
    <property type="project" value="InterPro"/>
</dbReference>
<feature type="compositionally biased region" description="Basic and acidic residues" evidence="1">
    <location>
        <begin position="164"/>
        <end position="174"/>
    </location>
</feature>
<dbReference type="GO" id="GO:0006511">
    <property type="term" value="P:ubiquitin-dependent protein catabolic process"/>
    <property type="evidence" value="ECO:0007669"/>
    <property type="project" value="TreeGrafter"/>
</dbReference>
<feature type="compositionally biased region" description="Basic and acidic residues" evidence="1">
    <location>
        <begin position="247"/>
        <end position="259"/>
    </location>
</feature>
<dbReference type="GO" id="GO:0005737">
    <property type="term" value="C:cytoplasm"/>
    <property type="evidence" value="ECO:0007669"/>
    <property type="project" value="TreeGrafter"/>
</dbReference>
<dbReference type="Gene3D" id="1.10.8.10">
    <property type="entry name" value="DNA helicase RuvA subunit, C-terminal domain"/>
    <property type="match status" value="1"/>
</dbReference>
<name>A0A2P7YN51_9PEZI</name>
<feature type="region of interest" description="Disordered" evidence="1">
    <location>
        <begin position="205"/>
        <end position="402"/>
    </location>
</feature>
<organism evidence="3 4">
    <name type="scientific">Elsinoe australis</name>
    <dbReference type="NCBI Taxonomy" id="40998"/>
    <lineage>
        <taxon>Eukaryota</taxon>
        <taxon>Fungi</taxon>
        <taxon>Dikarya</taxon>
        <taxon>Ascomycota</taxon>
        <taxon>Pezizomycotina</taxon>
        <taxon>Dothideomycetes</taxon>
        <taxon>Dothideomycetidae</taxon>
        <taxon>Myriangiales</taxon>
        <taxon>Elsinoaceae</taxon>
        <taxon>Elsinoe</taxon>
    </lineage>
</organism>
<protein>
    <submittedName>
        <fullName evidence="3">CUE domain-containing protein 5</fullName>
    </submittedName>
</protein>
<feature type="compositionally biased region" description="Polar residues" evidence="1">
    <location>
        <begin position="310"/>
        <end position="328"/>
    </location>
</feature>
<dbReference type="FunFam" id="1.10.8.10:FF:000064">
    <property type="entry name" value="Similar to CUE domain-containing protein"/>
    <property type="match status" value="1"/>
</dbReference>
<gene>
    <name evidence="3" type="ORF">B9Z65_2139</name>
</gene>
<feature type="region of interest" description="Disordered" evidence="1">
    <location>
        <begin position="96"/>
        <end position="179"/>
    </location>
</feature>
<dbReference type="InterPro" id="IPR041807">
    <property type="entry name" value="Cue5/Don1_CUE"/>
</dbReference>
<dbReference type="SMART" id="SM00546">
    <property type="entry name" value="CUE"/>
    <property type="match status" value="1"/>
</dbReference>
<evidence type="ECO:0000256" key="1">
    <source>
        <dbReference type="SAM" id="MobiDB-lite"/>
    </source>
</evidence>
<dbReference type="OrthoDB" id="9942608at2759"/>
<feature type="domain" description="CUE" evidence="2">
    <location>
        <begin position="57"/>
        <end position="99"/>
    </location>
</feature>
<dbReference type="PANTHER" id="PTHR16461">
    <property type="entry name" value="TOLL-INTERACTING PROTEIN"/>
    <property type="match status" value="1"/>
</dbReference>
<dbReference type="InterPro" id="IPR003892">
    <property type="entry name" value="CUE"/>
</dbReference>
<accession>A0A2P7YN51</accession>
<feature type="compositionally biased region" description="Acidic residues" evidence="1">
    <location>
        <begin position="332"/>
        <end position="347"/>
    </location>
</feature>
<dbReference type="AlphaFoldDB" id="A0A2P7YN51"/>
<feature type="region of interest" description="Disordered" evidence="1">
    <location>
        <begin position="1"/>
        <end position="61"/>
    </location>
</feature>
<dbReference type="PROSITE" id="PS51140">
    <property type="entry name" value="CUE"/>
    <property type="match status" value="1"/>
</dbReference>
<feature type="compositionally biased region" description="Basic and acidic residues" evidence="1">
    <location>
        <begin position="348"/>
        <end position="371"/>
    </location>
</feature>
<dbReference type="EMBL" id="NHZQ01000412">
    <property type="protein sequence ID" value="PSK37397.1"/>
    <property type="molecule type" value="Genomic_DNA"/>
</dbReference>
<comment type="caution">
    <text evidence="3">The sequence shown here is derived from an EMBL/GenBank/DDBJ whole genome shotgun (WGS) entry which is preliminary data.</text>
</comment>
<dbReference type="STRING" id="40998.A0A2P7YN51"/>
<feature type="compositionally biased region" description="Basic and acidic residues" evidence="1">
    <location>
        <begin position="382"/>
        <end position="402"/>
    </location>
</feature>
<dbReference type="InterPro" id="IPR009060">
    <property type="entry name" value="UBA-like_sf"/>
</dbReference>
<evidence type="ECO:0000313" key="4">
    <source>
        <dbReference type="Proteomes" id="UP000243723"/>
    </source>
</evidence>
<evidence type="ECO:0000313" key="3">
    <source>
        <dbReference type="EMBL" id="PSK37397.1"/>
    </source>
</evidence>
<dbReference type="CDD" id="cd14372">
    <property type="entry name" value="CUE_Cue5p_like"/>
    <property type="match status" value="1"/>
</dbReference>